<keyword evidence="2" id="KW-0346">Stress response</keyword>
<evidence type="ECO:0000256" key="4">
    <source>
        <dbReference type="ARBA" id="ARBA00023242"/>
    </source>
</evidence>
<proteinExistence type="inferred from homology"/>
<reference evidence="8" key="2">
    <citation type="submission" date="2025-08" db="UniProtKB">
        <authorList>
            <consortium name="RefSeq"/>
        </authorList>
    </citation>
    <scope>IDENTIFICATION</scope>
    <source>
        <tissue evidence="8">Leaf</tissue>
    </source>
</reference>
<accession>A0ABM0WW70</accession>
<dbReference type="InterPro" id="IPR036390">
    <property type="entry name" value="WH_DNA-bd_sf"/>
</dbReference>
<dbReference type="PANTHER" id="PTHR10015:SF427">
    <property type="entry name" value="HEAT SHOCK FACTOR PROTEIN"/>
    <property type="match status" value="1"/>
</dbReference>
<reference evidence="7" key="1">
    <citation type="journal article" date="2014" name="Nat. Commun.">
        <title>The emerging biofuel crop Camelina sativa retains a highly undifferentiated hexaploid genome structure.</title>
        <authorList>
            <person name="Kagale S."/>
            <person name="Koh C."/>
            <person name="Nixon J."/>
            <person name="Bollina V."/>
            <person name="Clarke W.E."/>
            <person name="Tuteja R."/>
            <person name="Spillane C."/>
            <person name="Robinson S.J."/>
            <person name="Links M.G."/>
            <person name="Clarke C."/>
            <person name="Higgins E.E."/>
            <person name="Huebert T."/>
            <person name="Sharpe A.G."/>
            <person name="Parkin I.A."/>
        </authorList>
    </citation>
    <scope>NUCLEOTIDE SEQUENCE [LARGE SCALE GENOMIC DNA]</scope>
    <source>
        <strain evidence="7">cv. DH55</strain>
    </source>
</reference>
<evidence type="ECO:0000259" key="6">
    <source>
        <dbReference type="SMART" id="SM00415"/>
    </source>
</evidence>
<dbReference type="RefSeq" id="XP_010477037.1">
    <property type="nucleotide sequence ID" value="XM_010478735.1"/>
</dbReference>
<organism evidence="7 8">
    <name type="scientific">Camelina sativa</name>
    <name type="common">False flax</name>
    <name type="synonym">Myagrum sativum</name>
    <dbReference type="NCBI Taxonomy" id="90675"/>
    <lineage>
        <taxon>Eukaryota</taxon>
        <taxon>Viridiplantae</taxon>
        <taxon>Streptophyta</taxon>
        <taxon>Embryophyta</taxon>
        <taxon>Tracheophyta</taxon>
        <taxon>Spermatophyta</taxon>
        <taxon>Magnoliopsida</taxon>
        <taxon>eudicotyledons</taxon>
        <taxon>Gunneridae</taxon>
        <taxon>Pentapetalae</taxon>
        <taxon>rosids</taxon>
        <taxon>malvids</taxon>
        <taxon>Brassicales</taxon>
        <taxon>Brassicaceae</taxon>
        <taxon>Camelineae</taxon>
        <taxon>Camelina</taxon>
    </lineage>
</organism>
<dbReference type="PRINTS" id="PR00056">
    <property type="entry name" value="HSFDOMAIN"/>
</dbReference>
<keyword evidence="3" id="KW-0238">DNA-binding</keyword>
<evidence type="ECO:0000256" key="2">
    <source>
        <dbReference type="ARBA" id="ARBA00023016"/>
    </source>
</evidence>
<comment type="similarity">
    <text evidence="5">Belongs to the HSF family.</text>
</comment>
<evidence type="ECO:0000256" key="3">
    <source>
        <dbReference type="ARBA" id="ARBA00023125"/>
    </source>
</evidence>
<evidence type="ECO:0000313" key="8">
    <source>
        <dbReference type="RefSeq" id="XP_010477037.1"/>
    </source>
</evidence>
<keyword evidence="7" id="KW-1185">Reference proteome</keyword>
<dbReference type="Gene3D" id="1.10.10.10">
    <property type="entry name" value="Winged helix-like DNA-binding domain superfamily/Winged helix DNA-binding domain"/>
    <property type="match status" value="1"/>
</dbReference>
<gene>
    <name evidence="8" type="primary">LOC104756193</name>
</gene>
<dbReference type="SUPFAM" id="SSF46785">
    <property type="entry name" value="Winged helix' DNA-binding domain"/>
    <property type="match status" value="1"/>
</dbReference>
<protein>
    <submittedName>
        <fullName evidence="8">Heat stress transcription factor B-2a-like</fullName>
    </submittedName>
</protein>
<dbReference type="SMART" id="SM00415">
    <property type="entry name" value="HSF"/>
    <property type="match status" value="1"/>
</dbReference>
<sequence>MDRGKKRSRGRRRGFVQTLYEVVNDVSTDSTISWSESGKSFVVWNESEFIRDFLPRYFLRPDLEAFIVRLLTYGFTKVVVEESSSSSERWEYAHPCFLRGKPELTAANSFVVTSSPELLRMRMRELQKQRILAIKRIQERRRHQPVVAHI</sequence>
<feature type="domain" description="HSF-type DNA-binding" evidence="6">
    <location>
        <begin position="11"/>
        <end position="111"/>
    </location>
</feature>
<dbReference type="InterPro" id="IPR000232">
    <property type="entry name" value="HSF_DNA-bd"/>
</dbReference>
<dbReference type="Pfam" id="PF00447">
    <property type="entry name" value="HSF_DNA-bind"/>
    <property type="match status" value="1"/>
</dbReference>
<name>A0ABM0WW70_CAMSA</name>
<dbReference type="InterPro" id="IPR036388">
    <property type="entry name" value="WH-like_DNA-bd_sf"/>
</dbReference>
<keyword evidence="4" id="KW-0539">Nucleus</keyword>
<comment type="subcellular location">
    <subcellularLocation>
        <location evidence="1">Nucleus</location>
    </subcellularLocation>
</comment>
<evidence type="ECO:0000256" key="1">
    <source>
        <dbReference type="ARBA" id="ARBA00004123"/>
    </source>
</evidence>
<evidence type="ECO:0000256" key="5">
    <source>
        <dbReference type="RuleBase" id="RU004020"/>
    </source>
</evidence>
<dbReference type="Proteomes" id="UP000694864">
    <property type="component" value="Chromosome 2"/>
</dbReference>
<dbReference type="GeneID" id="104756193"/>
<evidence type="ECO:0000313" key="7">
    <source>
        <dbReference type="Proteomes" id="UP000694864"/>
    </source>
</evidence>
<dbReference type="PANTHER" id="PTHR10015">
    <property type="entry name" value="HEAT SHOCK TRANSCRIPTION FACTOR"/>
    <property type="match status" value="1"/>
</dbReference>